<keyword evidence="2" id="KW-1185">Reference proteome</keyword>
<evidence type="ECO:0000313" key="1">
    <source>
        <dbReference type="EMBL" id="MPD04981.1"/>
    </source>
</evidence>
<protein>
    <submittedName>
        <fullName evidence="1">Uncharacterized protein</fullName>
    </submittedName>
</protein>
<sequence length="71" mass="7757">MLAFHGNLLAKGDTFWGTSYLKAHPLGNRCLERGNPIYTRTVDSIRTSALGDPSDHKARMVPLYQGGPDVA</sequence>
<dbReference type="Proteomes" id="UP000324222">
    <property type="component" value="Unassembled WGS sequence"/>
</dbReference>
<organism evidence="1 2">
    <name type="scientific">Portunus trituberculatus</name>
    <name type="common">Swimming crab</name>
    <name type="synonym">Neptunus trituberculatus</name>
    <dbReference type="NCBI Taxonomy" id="210409"/>
    <lineage>
        <taxon>Eukaryota</taxon>
        <taxon>Metazoa</taxon>
        <taxon>Ecdysozoa</taxon>
        <taxon>Arthropoda</taxon>
        <taxon>Crustacea</taxon>
        <taxon>Multicrustacea</taxon>
        <taxon>Malacostraca</taxon>
        <taxon>Eumalacostraca</taxon>
        <taxon>Eucarida</taxon>
        <taxon>Decapoda</taxon>
        <taxon>Pleocyemata</taxon>
        <taxon>Brachyura</taxon>
        <taxon>Eubrachyura</taxon>
        <taxon>Portunoidea</taxon>
        <taxon>Portunidae</taxon>
        <taxon>Portuninae</taxon>
        <taxon>Portunus</taxon>
    </lineage>
</organism>
<dbReference type="EMBL" id="VSRR010143796">
    <property type="protein sequence ID" value="MPD04981.1"/>
    <property type="molecule type" value="Genomic_DNA"/>
</dbReference>
<accession>A0A5B7K7K5</accession>
<evidence type="ECO:0000313" key="2">
    <source>
        <dbReference type="Proteomes" id="UP000324222"/>
    </source>
</evidence>
<name>A0A5B7K7K5_PORTR</name>
<gene>
    <name evidence="1" type="ORF">E2C01_100697</name>
</gene>
<proteinExistence type="predicted"/>
<comment type="caution">
    <text evidence="1">The sequence shown here is derived from an EMBL/GenBank/DDBJ whole genome shotgun (WGS) entry which is preliminary data.</text>
</comment>
<reference evidence="1 2" key="1">
    <citation type="submission" date="2019-05" db="EMBL/GenBank/DDBJ databases">
        <title>Another draft genome of Portunus trituberculatus and its Hox gene families provides insights of decapod evolution.</title>
        <authorList>
            <person name="Jeong J.-H."/>
            <person name="Song I."/>
            <person name="Kim S."/>
            <person name="Choi T."/>
            <person name="Kim D."/>
            <person name="Ryu S."/>
            <person name="Kim W."/>
        </authorList>
    </citation>
    <scope>NUCLEOTIDE SEQUENCE [LARGE SCALE GENOMIC DNA]</scope>
    <source>
        <tissue evidence="1">Muscle</tissue>
    </source>
</reference>
<dbReference type="AlphaFoldDB" id="A0A5B7K7K5"/>